<dbReference type="CDD" id="cd22159">
    <property type="entry name" value="F-box_AtTIR1-like"/>
    <property type="match status" value="1"/>
</dbReference>
<evidence type="ECO:0000313" key="2">
    <source>
        <dbReference type="EMBL" id="KAF6143876.1"/>
    </source>
</evidence>
<sequence>MGQSVSSNEKQQLQQVICRSRKWHCPEDLTLHLPDECLAIVFAKLRCQDRNASSLVCKRWRLIDSNSRHRLVLLARSHLSPFLSTLLYSRFSSVSVLSLKCSRRFASIDDNAFSCIPTFLTRLKKLKLKGCVNISDEGLHAFSLHKPIHLIKLTFASCSFGPRGVNSILSNCPTLRDLTLKRLRKLDAQTTPLSITNSTLTRLCLKDLHNARLFASLLCAPKALKTLIICRSSGNWDRIFSESLKCRLLTEVQLENVQLGDAGLTSISAASPDLEILYLSRVSDCTDVGFSAAVTCCRKLRKLHIDACSRFSAINKSISISSLANSCPRLQELVLMGIPITIASLNVLASNCSSLERMAVCNTDSMGDPELRIVAANFSALKKLCIKNCSISDAGIEAIAFGCPNLIKLKVKRCRGVTQASVCQLRFQRRSLIVSMDDAGALPLEEAADSHRTSSSTMTHIVCSSRSASLIKSKLGTALQRRKSATII</sequence>
<protein>
    <recommendedName>
        <fullName evidence="1">F-box domain-containing protein</fullName>
    </recommendedName>
</protein>
<dbReference type="GO" id="GO:0019005">
    <property type="term" value="C:SCF ubiquitin ligase complex"/>
    <property type="evidence" value="ECO:0007669"/>
    <property type="project" value="TreeGrafter"/>
</dbReference>
<dbReference type="InterPro" id="IPR057207">
    <property type="entry name" value="FBXL15_LRR"/>
</dbReference>
<accession>A0A7J7LMJ0</accession>
<dbReference type="AlphaFoldDB" id="A0A7J7LMJ0"/>
<dbReference type="OrthoDB" id="550575at2759"/>
<name>A0A7J7LMJ0_9MAGN</name>
<dbReference type="FunFam" id="1.20.1280.50:FF:000023">
    <property type="entry name" value="F-box/LRR-repeat protein 4"/>
    <property type="match status" value="1"/>
</dbReference>
<dbReference type="InterPro" id="IPR032675">
    <property type="entry name" value="LRR_dom_sf"/>
</dbReference>
<dbReference type="PANTHER" id="PTHR13318">
    <property type="entry name" value="PARTNER OF PAIRED, ISOFORM B-RELATED"/>
    <property type="match status" value="1"/>
</dbReference>
<dbReference type="Pfam" id="PF25372">
    <property type="entry name" value="DUF7885"/>
    <property type="match status" value="1"/>
</dbReference>
<dbReference type="SUPFAM" id="SSF81383">
    <property type="entry name" value="F-box domain"/>
    <property type="match status" value="1"/>
</dbReference>
<dbReference type="Pfam" id="PF00646">
    <property type="entry name" value="F-box"/>
    <property type="match status" value="1"/>
</dbReference>
<evidence type="ECO:0000313" key="3">
    <source>
        <dbReference type="Proteomes" id="UP000541444"/>
    </source>
</evidence>
<proteinExistence type="predicted"/>
<dbReference type="PANTHER" id="PTHR13318:SF131">
    <property type="entry name" value="F-BOX DOMAIN-CONTAINING PROTEIN"/>
    <property type="match status" value="1"/>
</dbReference>
<dbReference type="InterPro" id="IPR036047">
    <property type="entry name" value="F-box-like_dom_sf"/>
</dbReference>
<gene>
    <name evidence="2" type="ORF">GIB67_009857</name>
</gene>
<reference evidence="2 3" key="1">
    <citation type="journal article" date="2020" name="IScience">
        <title>Genome Sequencing of the Endangered Kingdonia uniflora (Circaeasteraceae, Ranunculales) Reveals Potential Mechanisms of Evolutionary Specialization.</title>
        <authorList>
            <person name="Sun Y."/>
            <person name="Deng T."/>
            <person name="Zhang A."/>
            <person name="Moore M.J."/>
            <person name="Landis J.B."/>
            <person name="Lin N."/>
            <person name="Zhang H."/>
            <person name="Zhang X."/>
            <person name="Huang J."/>
            <person name="Zhang X."/>
            <person name="Sun H."/>
            <person name="Wang H."/>
        </authorList>
    </citation>
    <scope>NUCLEOTIDE SEQUENCE [LARGE SCALE GENOMIC DNA]</scope>
    <source>
        <strain evidence="2">TB1705</strain>
        <tissue evidence="2">Leaf</tissue>
    </source>
</reference>
<comment type="caution">
    <text evidence="2">The sequence shown here is derived from an EMBL/GenBank/DDBJ whole genome shotgun (WGS) entry which is preliminary data.</text>
</comment>
<dbReference type="Gene3D" id="1.20.1280.50">
    <property type="match status" value="1"/>
</dbReference>
<dbReference type="SMART" id="SM00256">
    <property type="entry name" value="FBOX"/>
    <property type="match status" value="1"/>
</dbReference>
<dbReference type="InterPro" id="IPR006553">
    <property type="entry name" value="Leu-rich_rpt_Cys-con_subtyp"/>
</dbReference>
<dbReference type="GO" id="GO:0031146">
    <property type="term" value="P:SCF-dependent proteasomal ubiquitin-dependent protein catabolic process"/>
    <property type="evidence" value="ECO:0007669"/>
    <property type="project" value="TreeGrafter"/>
</dbReference>
<dbReference type="InterPro" id="IPR001810">
    <property type="entry name" value="F-box_dom"/>
</dbReference>
<dbReference type="Proteomes" id="UP000541444">
    <property type="component" value="Unassembled WGS sequence"/>
</dbReference>
<organism evidence="2 3">
    <name type="scientific">Kingdonia uniflora</name>
    <dbReference type="NCBI Taxonomy" id="39325"/>
    <lineage>
        <taxon>Eukaryota</taxon>
        <taxon>Viridiplantae</taxon>
        <taxon>Streptophyta</taxon>
        <taxon>Embryophyta</taxon>
        <taxon>Tracheophyta</taxon>
        <taxon>Spermatophyta</taxon>
        <taxon>Magnoliopsida</taxon>
        <taxon>Ranunculales</taxon>
        <taxon>Circaeasteraceae</taxon>
        <taxon>Kingdonia</taxon>
    </lineage>
</organism>
<dbReference type="SMART" id="SM00367">
    <property type="entry name" value="LRR_CC"/>
    <property type="match status" value="6"/>
</dbReference>
<dbReference type="Gene3D" id="3.80.10.10">
    <property type="entry name" value="Ribonuclease Inhibitor"/>
    <property type="match status" value="3"/>
</dbReference>
<evidence type="ECO:0000259" key="1">
    <source>
        <dbReference type="SMART" id="SM00256"/>
    </source>
</evidence>
<feature type="domain" description="F-box" evidence="1">
    <location>
        <begin position="33"/>
        <end position="73"/>
    </location>
</feature>
<dbReference type="EMBL" id="JACGCM010002165">
    <property type="protein sequence ID" value="KAF6143876.1"/>
    <property type="molecule type" value="Genomic_DNA"/>
</dbReference>
<dbReference type="SUPFAM" id="SSF52047">
    <property type="entry name" value="RNI-like"/>
    <property type="match status" value="1"/>
</dbReference>
<keyword evidence="3" id="KW-1185">Reference proteome</keyword>